<feature type="transmembrane region" description="Helical" evidence="7">
    <location>
        <begin position="321"/>
        <end position="340"/>
    </location>
</feature>
<gene>
    <name evidence="9" type="ORF">PCOR1329_LOCUS75281</name>
</gene>
<evidence type="ECO:0000256" key="4">
    <source>
        <dbReference type="ARBA" id="ARBA00022692"/>
    </source>
</evidence>
<evidence type="ECO:0000256" key="1">
    <source>
        <dbReference type="ARBA" id="ARBA00004651"/>
    </source>
</evidence>
<feature type="transmembrane region" description="Helical" evidence="7">
    <location>
        <begin position="273"/>
        <end position="292"/>
    </location>
</feature>
<evidence type="ECO:0000256" key="6">
    <source>
        <dbReference type="ARBA" id="ARBA00023136"/>
    </source>
</evidence>
<feature type="transmembrane region" description="Helical" evidence="7">
    <location>
        <begin position="634"/>
        <end position="653"/>
    </location>
</feature>
<evidence type="ECO:0000313" key="9">
    <source>
        <dbReference type="EMBL" id="CAK0896956.1"/>
    </source>
</evidence>
<feature type="transmembrane region" description="Helical" evidence="7">
    <location>
        <begin position="428"/>
        <end position="448"/>
    </location>
</feature>
<comment type="similarity">
    <text evidence="2">Belongs to the resistance-nodulation-cell division (RND) (TC 2.A.6) family. MmpL subfamily.</text>
</comment>
<keyword evidence="6 7" id="KW-0472">Membrane</keyword>
<dbReference type="PANTHER" id="PTHR33406:SF6">
    <property type="entry name" value="MEMBRANE PROTEIN YDGH-RELATED"/>
    <property type="match status" value="1"/>
</dbReference>
<evidence type="ECO:0000259" key="8">
    <source>
        <dbReference type="Pfam" id="PF03176"/>
    </source>
</evidence>
<evidence type="ECO:0000256" key="7">
    <source>
        <dbReference type="SAM" id="Phobius"/>
    </source>
</evidence>
<evidence type="ECO:0000313" key="10">
    <source>
        <dbReference type="Proteomes" id="UP001189429"/>
    </source>
</evidence>
<feature type="transmembrane region" description="Helical" evidence="7">
    <location>
        <begin position="782"/>
        <end position="804"/>
    </location>
</feature>
<dbReference type="Pfam" id="PF03176">
    <property type="entry name" value="MMPL"/>
    <property type="match status" value="2"/>
</dbReference>
<comment type="subcellular location">
    <subcellularLocation>
        <location evidence="1">Cell membrane</location>
        <topology evidence="1">Multi-pass membrane protein</topology>
    </subcellularLocation>
</comment>
<protein>
    <recommendedName>
        <fullName evidence="8">Membrane transport protein MMPL domain-containing protein</fullName>
    </recommendedName>
</protein>
<keyword evidence="5 7" id="KW-1133">Transmembrane helix</keyword>
<dbReference type="PANTHER" id="PTHR33406">
    <property type="entry name" value="MEMBRANE PROTEIN MJ1562-RELATED"/>
    <property type="match status" value="1"/>
</dbReference>
<proteinExistence type="inferred from homology"/>
<feature type="transmembrane region" description="Helical" evidence="7">
    <location>
        <begin position="743"/>
        <end position="770"/>
    </location>
</feature>
<evidence type="ECO:0000256" key="5">
    <source>
        <dbReference type="ARBA" id="ARBA00022989"/>
    </source>
</evidence>
<dbReference type="SUPFAM" id="SSF82866">
    <property type="entry name" value="Multidrug efflux transporter AcrB transmembrane domain"/>
    <property type="match status" value="2"/>
</dbReference>
<accession>A0ABN9XD80</accession>
<feature type="transmembrane region" description="Helical" evidence="7">
    <location>
        <begin position="215"/>
        <end position="233"/>
    </location>
</feature>
<feature type="transmembrane region" description="Helical" evidence="7">
    <location>
        <begin position="36"/>
        <end position="54"/>
    </location>
</feature>
<dbReference type="InterPro" id="IPR050545">
    <property type="entry name" value="Mycobact_MmpL"/>
</dbReference>
<feature type="transmembrane region" description="Helical" evidence="7">
    <location>
        <begin position="346"/>
        <end position="365"/>
    </location>
</feature>
<keyword evidence="4 7" id="KW-0812">Transmembrane</keyword>
<dbReference type="Gene3D" id="1.20.1640.10">
    <property type="entry name" value="Multidrug efflux transporter AcrB transmembrane domain"/>
    <property type="match status" value="2"/>
</dbReference>
<dbReference type="InterPro" id="IPR004869">
    <property type="entry name" value="MMPL_dom"/>
</dbReference>
<sequence length="841" mass="90116">HFWLKYFGPWAAALVGSNGEMALVQRYVGFLEVYSCRAIVLLLAIVALAAPFALQLSSTTTDNFGAAPGTKSKAESDAIRAIFPRPFNDIETVYVRCLQGDCTCTGVDTCEGFKRIIDGLTQGIAEYLDDGTVVAVTSFFDFSGDLVNLGLGYLNSSANSMIARLELDANREVRAKTAVSAALKAAESLSSEKFAVYVTGKTAALALSSKEVGKTIGMADGTGIIFIVLLFGWQVRSWRLTLIPLFNTVLCLIVTEGLIYPLSSSGAISLPSYVPNVCLFLSIALSVDYSFFHLVRFQEARRDGAGLAEAVVEMVTTAGRVVLVSGVVLLFTWLALASFPVFGTDSLGYCASITIFVCITVNLTMNPALVLASPRFFGRAAQDPWHCCRSRRQPAATSSDPLAPQARGARERKNCYGFLARHLTKAPGMYLVPLVVYAVLLPGTIRLFDADLVVGGISGGTAQTKLAAQRILEEFPGSSGEVPLTVMVTPPSSVDVKSQTYFDGGCALAQILHEKTGIALTAFRGIMLTSQPSEGGRASCLAWKDAGGELNSASDGGLYGWAWKMAVNAANTSSLITITPPFDVFSDRAKGLVHEGRDAVSAFREAGNYSAWTVVSFHPMAVEVDAEELVAARLPWAVSFTLLVVFSVIALRYRAALIPVKLFMTIALPIVSVLGTGVLVFQDGYLNWTGIPSLQSQGGLVWINPVACTFMLIGFALDYDIFLFSRIYADRKGGVFKDDRAAIVNAVAATGPIITTAGVIMALAFSGMVAQHSNPFLCQMGFTMIFGILVDTFVVRTLLVPAFLSMAGRFNWWPGVMPTLDPDRPQQSEISLEADAARSSA</sequence>
<reference evidence="9" key="1">
    <citation type="submission" date="2023-10" db="EMBL/GenBank/DDBJ databases">
        <authorList>
            <person name="Chen Y."/>
            <person name="Shah S."/>
            <person name="Dougan E. K."/>
            <person name="Thang M."/>
            <person name="Chan C."/>
        </authorList>
    </citation>
    <scope>NUCLEOTIDE SEQUENCE [LARGE SCALE GENOMIC DNA]</scope>
</reference>
<evidence type="ECO:0000256" key="2">
    <source>
        <dbReference type="ARBA" id="ARBA00010157"/>
    </source>
</evidence>
<feature type="domain" description="Membrane transport protein MMPL" evidence="8">
    <location>
        <begin position="69"/>
        <end position="376"/>
    </location>
</feature>
<organism evidence="9 10">
    <name type="scientific">Prorocentrum cordatum</name>
    <dbReference type="NCBI Taxonomy" id="2364126"/>
    <lineage>
        <taxon>Eukaryota</taxon>
        <taxon>Sar</taxon>
        <taxon>Alveolata</taxon>
        <taxon>Dinophyceae</taxon>
        <taxon>Prorocentrales</taxon>
        <taxon>Prorocentraceae</taxon>
        <taxon>Prorocentrum</taxon>
    </lineage>
</organism>
<comment type="caution">
    <text evidence="9">The sequence shown here is derived from an EMBL/GenBank/DDBJ whole genome shotgun (WGS) entry which is preliminary data.</text>
</comment>
<dbReference type="EMBL" id="CAUYUJ010020263">
    <property type="protein sequence ID" value="CAK0896956.1"/>
    <property type="molecule type" value="Genomic_DNA"/>
</dbReference>
<feature type="transmembrane region" description="Helical" evidence="7">
    <location>
        <begin position="660"/>
        <end position="681"/>
    </location>
</feature>
<evidence type="ECO:0000256" key="3">
    <source>
        <dbReference type="ARBA" id="ARBA00022475"/>
    </source>
</evidence>
<feature type="transmembrane region" description="Helical" evidence="7">
    <location>
        <begin position="240"/>
        <end position="261"/>
    </location>
</feature>
<name>A0ABN9XD80_9DINO</name>
<feature type="non-terminal residue" evidence="9">
    <location>
        <position position="1"/>
    </location>
</feature>
<feature type="transmembrane region" description="Helical" evidence="7">
    <location>
        <begin position="701"/>
        <end position="722"/>
    </location>
</feature>
<dbReference type="Proteomes" id="UP001189429">
    <property type="component" value="Unassembled WGS sequence"/>
</dbReference>
<keyword evidence="3" id="KW-1003">Cell membrane</keyword>
<keyword evidence="10" id="KW-1185">Reference proteome</keyword>
<feature type="domain" description="Membrane transport protein MMPL" evidence="8">
    <location>
        <begin position="623"/>
        <end position="815"/>
    </location>
</feature>